<evidence type="ECO:0000313" key="2">
    <source>
        <dbReference type="Proteomes" id="UP000304900"/>
    </source>
</evidence>
<name>A0A4U6CQ02_9BACT</name>
<sequence length="137" mass="16091">MKHVLILDTNPAPLRGRLTSLFDGYQGRVQVEDAGSICQVFRKMLFQNKENTKRGYNSYDLFIVCFTSAIEDMEKVHFIDYVKRYKPEQPVLIFLHHPKEWLLRQQVINKSNRFGKITDDQNILEVLLKFLDNGSLN</sequence>
<protein>
    <recommendedName>
        <fullName evidence="3">Response regulator</fullName>
    </recommendedName>
</protein>
<keyword evidence="2" id="KW-1185">Reference proteome</keyword>
<dbReference type="EMBL" id="SZVO01000030">
    <property type="protein sequence ID" value="TKT85501.1"/>
    <property type="molecule type" value="Genomic_DNA"/>
</dbReference>
<reference evidence="1 2" key="1">
    <citation type="submission" date="2019-05" db="EMBL/GenBank/DDBJ databases">
        <title>Dyadobacter AR-3-8 sp. nov., isolated from arctic soil.</title>
        <authorList>
            <person name="Chaudhary D.K."/>
        </authorList>
    </citation>
    <scope>NUCLEOTIDE SEQUENCE [LARGE SCALE GENOMIC DNA]</scope>
    <source>
        <strain evidence="1 2">AR-3-8</strain>
    </source>
</reference>
<dbReference type="Proteomes" id="UP000304900">
    <property type="component" value="Unassembled WGS sequence"/>
</dbReference>
<proteinExistence type="predicted"/>
<evidence type="ECO:0008006" key="3">
    <source>
        <dbReference type="Google" id="ProtNLM"/>
    </source>
</evidence>
<accession>A0A4U6CQ02</accession>
<dbReference type="RefSeq" id="WP_137344444.1">
    <property type="nucleotide sequence ID" value="NZ_BSQH01000020.1"/>
</dbReference>
<gene>
    <name evidence="1" type="ORF">FDK13_33845</name>
</gene>
<evidence type="ECO:0000313" key="1">
    <source>
        <dbReference type="EMBL" id="TKT85501.1"/>
    </source>
</evidence>
<organism evidence="1 2">
    <name type="scientific">Dyadobacter frigoris</name>
    <dbReference type="NCBI Taxonomy" id="2576211"/>
    <lineage>
        <taxon>Bacteria</taxon>
        <taxon>Pseudomonadati</taxon>
        <taxon>Bacteroidota</taxon>
        <taxon>Cytophagia</taxon>
        <taxon>Cytophagales</taxon>
        <taxon>Spirosomataceae</taxon>
        <taxon>Dyadobacter</taxon>
    </lineage>
</organism>
<comment type="caution">
    <text evidence="1">The sequence shown here is derived from an EMBL/GenBank/DDBJ whole genome shotgun (WGS) entry which is preliminary data.</text>
</comment>
<dbReference type="AlphaFoldDB" id="A0A4U6CQ02"/>